<evidence type="ECO:0000313" key="1">
    <source>
        <dbReference type="EMBL" id="EGO24682.1"/>
    </source>
</evidence>
<organism>
    <name type="scientific">Serpula lacrymans var. lacrymans (strain S7.9)</name>
    <name type="common">Dry rot fungus</name>
    <dbReference type="NCBI Taxonomy" id="578457"/>
    <lineage>
        <taxon>Eukaryota</taxon>
        <taxon>Fungi</taxon>
        <taxon>Dikarya</taxon>
        <taxon>Basidiomycota</taxon>
        <taxon>Agaricomycotina</taxon>
        <taxon>Agaricomycetes</taxon>
        <taxon>Agaricomycetidae</taxon>
        <taxon>Boletales</taxon>
        <taxon>Coniophorineae</taxon>
        <taxon>Serpulaceae</taxon>
        <taxon>Serpula</taxon>
    </lineage>
</organism>
<dbReference type="Proteomes" id="UP000008064">
    <property type="component" value="Unassembled WGS sequence"/>
</dbReference>
<dbReference type="GeneID" id="18816553"/>
<dbReference type="AlphaFoldDB" id="F8NXL0"/>
<dbReference type="KEGG" id="sla:SERLADRAFT_449445"/>
<name>F8NXL0_SERL9</name>
<reference evidence="1" key="1">
    <citation type="submission" date="2011-04" db="EMBL/GenBank/DDBJ databases">
        <title>Evolution of plant cell wall degrading machinery underlies the functional diversity of forest fungi.</title>
        <authorList>
            <consortium name="US DOE Joint Genome Institute (JGI-PGF)"/>
            <person name="Eastwood D.C."/>
            <person name="Floudas D."/>
            <person name="Binder M."/>
            <person name="Majcherczyk A."/>
            <person name="Schneider P."/>
            <person name="Aerts A."/>
            <person name="Asiegbu F.O."/>
            <person name="Baker S.E."/>
            <person name="Barry K."/>
            <person name="Bendiksby M."/>
            <person name="Blumentritt M."/>
            <person name="Coutinho P.M."/>
            <person name="Cullen D."/>
            <person name="Cullen D."/>
            <person name="Gathman A."/>
            <person name="Goodell B."/>
            <person name="Henrissat B."/>
            <person name="Ihrmark K."/>
            <person name="Kauserud H."/>
            <person name="Kohler A."/>
            <person name="LaButti K."/>
            <person name="Lapidus A."/>
            <person name="Lavin J.L."/>
            <person name="Lee Y.-H."/>
            <person name="Lindquist E."/>
            <person name="Lilly W."/>
            <person name="Lucas S."/>
            <person name="Morin E."/>
            <person name="Murat C."/>
            <person name="Oguiza J.A."/>
            <person name="Park J."/>
            <person name="Pisabarro A.G."/>
            <person name="Riley R."/>
            <person name="Rosling A."/>
            <person name="Salamov A."/>
            <person name="Schmidt O."/>
            <person name="Schmutz J."/>
            <person name="Skrede I."/>
            <person name="Stenlid J."/>
            <person name="Wiebenga A."/>
            <person name="Xie X."/>
            <person name="Kues U."/>
            <person name="Hibbett D.S."/>
            <person name="Hoffmeister D."/>
            <person name="Hogberg N."/>
            <person name="Martin F."/>
            <person name="Grigoriev I.V."/>
            <person name="Watkinson S.C."/>
        </authorList>
    </citation>
    <scope>NUCLEOTIDE SEQUENCE</scope>
    <source>
        <strain evidence="1">S7.9</strain>
    </source>
</reference>
<sequence length="66" mass="7171">MISIPETKPVRANHSPDVGACGATKTTDNILTKVRTDTALTGLLCWYGGTSYLSPREPKVKKILVR</sequence>
<accession>F8NXL0</accession>
<gene>
    <name evidence="1" type="ORF">SERLADRAFT_449445</name>
</gene>
<dbReference type="HOGENOM" id="CLU_2832758_0_0_1"/>
<dbReference type="RefSeq" id="XP_007318701.1">
    <property type="nucleotide sequence ID" value="XM_007318639.1"/>
</dbReference>
<dbReference type="EMBL" id="GL945434">
    <property type="protein sequence ID" value="EGO24682.1"/>
    <property type="molecule type" value="Genomic_DNA"/>
</dbReference>
<proteinExistence type="predicted"/>
<protein>
    <submittedName>
        <fullName evidence="1">Uncharacterized protein</fullName>
    </submittedName>
</protein>